<feature type="compositionally biased region" description="Polar residues" evidence="1">
    <location>
        <begin position="54"/>
        <end position="65"/>
    </location>
</feature>
<accession>A0A9Q0IUE6</accession>
<reference evidence="2" key="1">
    <citation type="submission" date="2022-07" db="EMBL/GenBank/DDBJ databases">
        <title>Chromosome-level genome of Muraenolepis orangiensis.</title>
        <authorList>
            <person name="Kim J."/>
        </authorList>
    </citation>
    <scope>NUCLEOTIDE SEQUENCE</scope>
    <source>
        <strain evidence="2">KU_S4_2022</strain>
        <tissue evidence="2">Muscle</tissue>
    </source>
</reference>
<comment type="caution">
    <text evidence="2">The sequence shown here is derived from an EMBL/GenBank/DDBJ whole genome shotgun (WGS) entry which is preliminary data.</text>
</comment>
<evidence type="ECO:0000256" key="1">
    <source>
        <dbReference type="SAM" id="MobiDB-lite"/>
    </source>
</evidence>
<organism evidence="2 3">
    <name type="scientific">Muraenolepis orangiensis</name>
    <name type="common">Patagonian moray cod</name>
    <dbReference type="NCBI Taxonomy" id="630683"/>
    <lineage>
        <taxon>Eukaryota</taxon>
        <taxon>Metazoa</taxon>
        <taxon>Chordata</taxon>
        <taxon>Craniata</taxon>
        <taxon>Vertebrata</taxon>
        <taxon>Euteleostomi</taxon>
        <taxon>Actinopterygii</taxon>
        <taxon>Neopterygii</taxon>
        <taxon>Teleostei</taxon>
        <taxon>Neoteleostei</taxon>
        <taxon>Acanthomorphata</taxon>
        <taxon>Zeiogadaria</taxon>
        <taxon>Gadariae</taxon>
        <taxon>Gadiformes</taxon>
        <taxon>Muraenolepidoidei</taxon>
        <taxon>Muraenolepididae</taxon>
        <taxon>Muraenolepis</taxon>
    </lineage>
</organism>
<dbReference type="AlphaFoldDB" id="A0A9Q0IUE6"/>
<name>A0A9Q0IUE6_9TELE</name>
<proteinExistence type="predicted"/>
<feature type="compositionally biased region" description="Basic and acidic residues" evidence="1">
    <location>
        <begin position="42"/>
        <end position="53"/>
    </location>
</feature>
<evidence type="ECO:0000313" key="2">
    <source>
        <dbReference type="EMBL" id="KAJ3611439.1"/>
    </source>
</evidence>
<evidence type="ECO:0000313" key="3">
    <source>
        <dbReference type="Proteomes" id="UP001148018"/>
    </source>
</evidence>
<sequence length="91" mass="9879">MATAAFESVHFPRRPVRLGPVKSVATYASPFKLFSQNGQTFQEKERGNRDETARNGSGDQDQTGVLQSPITAPLVRIKRAMCTVAGLALCV</sequence>
<dbReference type="Proteomes" id="UP001148018">
    <property type="component" value="Unassembled WGS sequence"/>
</dbReference>
<protein>
    <submittedName>
        <fullName evidence="2">Uncharacterized protein</fullName>
    </submittedName>
</protein>
<gene>
    <name evidence="2" type="ORF">NHX12_021454</name>
</gene>
<dbReference type="EMBL" id="JANIIK010000037">
    <property type="protein sequence ID" value="KAJ3611439.1"/>
    <property type="molecule type" value="Genomic_DNA"/>
</dbReference>
<feature type="region of interest" description="Disordered" evidence="1">
    <location>
        <begin position="36"/>
        <end position="65"/>
    </location>
</feature>
<keyword evidence="3" id="KW-1185">Reference proteome</keyword>